<keyword evidence="4" id="KW-0997">Cell inner membrane</keyword>
<organism evidence="10">
    <name type="scientific">hydrothermal vent metagenome</name>
    <dbReference type="NCBI Taxonomy" id="652676"/>
    <lineage>
        <taxon>unclassified sequences</taxon>
        <taxon>metagenomes</taxon>
        <taxon>ecological metagenomes</taxon>
    </lineage>
</organism>
<sequence>MTNNPLTGAHCLMRGFNLILRPGLRRYVLVPLLVNILIFSLLAWFGASQFQELIDTLLPETSWFSFLRWLLWPLFALSMLLVTVYGFTVLANLIAAPFNSQLAAQIELILSGSTSTAASTNTLKHAIQAFRSELGKLGYFLIRAVPLLILFIIPGINILAPFLWLLFSAWFLALEYADYPMANNSLSFREQHSRLKATRLTSLGFGGSITLLMMIPLLNFLAMPAAVAGATVYWHEHLSKTNQGQQRHIRKC</sequence>
<evidence type="ECO:0000256" key="4">
    <source>
        <dbReference type="ARBA" id="ARBA00022519"/>
    </source>
</evidence>
<dbReference type="NCBIfam" id="NF003433">
    <property type="entry name" value="PRK04949.1"/>
    <property type="match status" value="1"/>
</dbReference>
<dbReference type="InterPro" id="IPR059112">
    <property type="entry name" value="CysZ/EI24"/>
</dbReference>
<evidence type="ECO:0000256" key="7">
    <source>
        <dbReference type="ARBA" id="ARBA00022989"/>
    </source>
</evidence>
<feature type="transmembrane region" description="Helical" evidence="9">
    <location>
        <begin position="27"/>
        <end position="50"/>
    </location>
</feature>
<dbReference type="PANTHER" id="PTHR37468">
    <property type="entry name" value="SULFATE TRANSPORTER CYSZ"/>
    <property type="match status" value="1"/>
</dbReference>
<comment type="subcellular location">
    <subcellularLocation>
        <location evidence="1">Membrane</location>
        <topology evidence="1">Multi-pass membrane protein</topology>
    </subcellularLocation>
</comment>
<dbReference type="InterPro" id="IPR022985">
    <property type="entry name" value="Sulfate_CysZ"/>
</dbReference>
<keyword evidence="6 9" id="KW-0812">Transmembrane</keyword>
<dbReference type="AlphaFoldDB" id="A0A3B1BAL3"/>
<dbReference type="GO" id="GO:0019344">
    <property type="term" value="P:cysteine biosynthetic process"/>
    <property type="evidence" value="ECO:0007669"/>
    <property type="project" value="TreeGrafter"/>
</dbReference>
<protein>
    <submittedName>
        <fullName evidence="10">Sulfate transporter, CysZ-type</fullName>
    </submittedName>
</protein>
<accession>A0A3B1BAL3</accession>
<dbReference type="EMBL" id="UOFX01000023">
    <property type="protein sequence ID" value="VAX07360.1"/>
    <property type="molecule type" value="Genomic_DNA"/>
</dbReference>
<gene>
    <name evidence="10" type="ORF">MNBD_GAMMA26-2636</name>
</gene>
<dbReference type="GO" id="GO:0009675">
    <property type="term" value="F:high-affinity sulfate:proton symporter activity"/>
    <property type="evidence" value="ECO:0007669"/>
    <property type="project" value="TreeGrafter"/>
</dbReference>
<dbReference type="InterPro" id="IPR050480">
    <property type="entry name" value="CysZ-like"/>
</dbReference>
<evidence type="ECO:0000256" key="5">
    <source>
        <dbReference type="ARBA" id="ARBA00022605"/>
    </source>
</evidence>
<name>A0A3B1BAL3_9ZZZZ</name>
<evidence type="ECO:0000256" key="8">
    <source>
        <dbReference type="ARBA" id="ARBA00023136"/>
    </source>
</evidence>
<evidence type="ECO:0000256" key="3">
    <source>
        <dbReference type="ARBA" id="ARBA00022475"/>
    </source>
</evidence>
<evidence type="ECO:0000313" key="10">
    <source>
        <dbReference type="EMBL" id="VAX07360.1"/>
    </source>
</evidence>
<evidence type="ECO:0000256" key="1">
    <source>
        <dbReference type="ARBA" id="ARBA00004141"/>
    </source>
</evidence>
<evidence type="ECO:0000256" key="9">
    <source>
        <dbReference type="SAM" id="Phobius"/>
    </source>
</evidence>
<dbReference type="GO" id="GO:0005886">
    <property type="term" value="C:plasma membrane"/>
    <property type="evidence" value="ECO:0007669"/>
    <property type="project" value="InterPro"/>
</dbReference>
<dbReference type="PANTHER" id="PTHR37468:SF1">
    <property type="entry name" value="SULFATE TRANSPORTER CYSZ"/>
    <property type="match status" value="1"/>
</dbReference>
<keyword evidence="8 9" id="KW-0472">Membrane</keyword>
<evidence type="ECO:0000256" key="2">
    <source>
        <dbReference type="ARBA" id="ARBA00022448"/>
    </source>
</evidence>
<dbReference type="Pfam" id="PF07264">
    <property type="entry name" value="EI24"/>
    <property type="match status" value="1"/>
</dbReference>
<keyword evidence="3" id="KW-1003">Cell membrane</keyword>
<feature type="transmembrane region" description="Helical" evidence="9">
    <location>
        <begin position="137"/>
        <end position="156"/>
    </location>
</feature>
<dbReference type="GO" id="GO:0000103">
    <property type="term" value="P:sulfate assimilation"/>
    <property type="evidence" value="ECO:0007669"/>
    <property type="project" value="InterPro"/>
</dbReference>
<proteinExistence type="inferred from homology"/>
<evidence type="ECO:0000256" key="6">
    <source>
        <dbReference type="ARBA" id="ARBA00022692"/>
    </source>
</evidence>
<dbReference type="HAMAP" id="MF_00468">
    <property type="entry name" value="CysZ"/>
    <property type="match status" value="1"/>
</dbReference>
<reference evidence="10" key="1">
    <citation type="submission" date="2018-06" db="EMBL/GenBank/DDBJ databases">
        <authorList>
            <person name="Zhirakovskaya E."/>
        </authorList>
    </citation>
    <scope>NUCLEOTIDE SEQUENCE</scope>
</reference>
<keyword evidence="5" id="KW-0028">Amino-acid biosynthesis</keyword>
<keyword evidence="7 9" id="KW-1133">Transmembrane helix</keyword>
<keyword evidence="2" id="KW-0813">Transport</keyword>
<feature type="transmembrane region" description="Helical" evidence="9">
    <location>
        <begin position="70"/>
        <end position="95"/>
    </location>
</feature>